<dbReference type="Pfam" id="PF02065">
    <property type="entry name" value="Melibiase"/>
    <property type="match status" value="1"/>
</dbReference>
<comment type="similarity">
    <text evidence="2">Belongs to the glycosyl hydrolase 36 family.</text>
</comment>
<dbReference type="Gene3D" id="3.20.20.70">
    <property type="entry name" value="Aldolase class I"/>
    <property type="match status" value="1"/>
</dbReference>
<dbReference type="Gene3D" id="2.70.98.60">
    <property type="entry name" value="alpha-galactosidase from lactobacil brevis"/>
    <property type="match status" value="1"/>
</dbReference>
<keyword evidence="10" id="KW-1185">Reference proteome</keyword>
<evidence type="ECO:0000256" key="6">
    <source>
        <dbReference type="PIRNR" id="PIRNR005536"/>
    </source>
</evidence>
<reference evidence="9" key="1">
    <citation type="journal article" date="2022" name="Int. J. Syst. Evol. Microbiol.">
        <title>A novel species of lactic acid bacteria, Ligilactobacillus pabuli sp. nov., isolated from alfalfa silage.</title>
        <authorList>
            <person name="Tohno M."/>
            <person name="Tanizawa Y."/>
            <person name="Sawada H."/>
            <person name="Sakamoto M."/>
            <person name="Ohkuma M."/>
            <person name="Kobayashi H."/>
        </authorList>
    </citation>
    <scope>NUCLEOTIDE SEQUENCE</scope>
    <source>
        <strain evidence="9">AF129</strain>
    </source>
</reference>
<name>A0ABQ5JJC4_9LACO</name>
<evidence type="ECO:0000256" key="1">
    <source>
        <dbReference type="ARBA" id="ARBA00001255"/>
    </source>
</evidence>
<dbReference type="Pfam" id="PF16875">
    <property type="entry name" value="Glyco_hydro_36N"/>
    <property type="match status" value="1"/>
</dbReference>
<evidence type="ECO:0000256" key="5">
    <source>
        <dbReference type="ARBA" id="ARBA00023295"/>
    </source>
</evidence>
<gene>
    <name evidence="9" type="primary">melA</name>
    <name evidence="9" type="ORF">LPAF129_12630</name>
</gene>
<dbReference type="EC" id="3.2.1.22" evidence="3 6"/>
<evidence type="ECO:0000313" key="9">
    <source>
        <dbReference type="EMBL" id="GKS81577.1"/>
    </source>
</evidence>
<dbReference type="PROSITE" id="PS00512">
    <property type="entry name" value="ALPHA_GALACTOSIDASE"/>
    <property type="match status" value="1"/>
</dbReference>
<evidence type="ECO:0000256" key="4">
    <source>
        <dbReference type="ARBA" id="ARBA00022801"/>
    </source>
</evidence>
<dbReference type="InterPro" id="IPR000111">
    <property type="entry name" value="Glyco_hydro_27/36_CS"/>
</dbReference>
<dbReference type="Pfam" id="PF16874">
    <property type="entry name" value="Glyco_hydro_36C"/>
    <property type="match status" value="1"/>
</dbReference>
<dbReference type="PIRSF" id="PIRSF005536">
    <property type="entry name" value="Agal"/>
    <property type="match status" value="1"/>
</dbReference>
<keyword evidence="4 6" id="KW-0378">Hydrolase</keyword>
<organism evidence="9 10">
    <name type="scientific">Ligilactobacillus pabuli</name>
    <dbReference type="NCBI Taxonomy" id="2886039"/>
    <lineage>
        <taxon>Bacteria</taxon>
        <taxon>Bacillati</taxon>
        <taxon>Bacillota</taxon>
        <taxon>Bacilli</taxon>
        <taxon>Lactobacillales</taxon>
        <taxon>Lactobacillaceae</taxon>
        <taxon>Ligilactobacillus</taxon>
    </lineage>
</organism>
<dbReference type="SUPFAM" id="SSF51445">
    <property type="entry name" value="(Trans)glycosidases"/>
    <property type="match status" value="1"/>
</dbReference>
<evidence type="ECO:0000256" key="2">
    <source>
        <dbReference type="ARBA" id="ARBA00006202"/>
    </source>
</evidence>
<dbReference type="InterPro" id="IPR013780">
    <property type="entry name" value="Glyco_hydro_b"/>
</dbReference>
<dbReference type="InterPro" id="IPR017853">
    <property type="entry name" value="GH"/>
</dbReference>
<dbReference type="CDD" id="cd14791">
    <property type="entry name" value="GH36"/>
    <property type="match status" value="1"/>
</dbReference>
<dbReference type="PRINTS" id="PR00743">
    <property type="entry name" value="GLHYDRLASE36"/>
</dbReference>
<dbReference type="PANTHER" id="PTHR43053:SF3">
    <property type="entry name" value="ALPHA-GALACTOSIDASE C-RELATED"/>
    <property type="match status" value="1"/>
</dbReference>
<dbReference type="InterPro" id="IPR002252">
    <property type="entry name" value="Glyco_hydro_36"/>
</dbReference>
<dbReference type="PANTHER" id="PTHR43053">
    <property type="entry name" value="GLYCOSIDASE FAMILY 31"/>
    <property type="match status" value="1"/>
</dbReference>
<evidence type="ECO:0000256" key="3">
    <source>
        <dbReference type="ARBA" id="ARBA00012755"/>
    </source>
</evidence>
<evidence type="ECO:0000259" key="8">
    <source>
        <dbReference type="Pfam" id="PF16875"/>
    </source>
</evidence>
<dbReference type="InterPro" id="IPR038417">
    <property type="entry name" value="Alpga-gal_N_sf"/>
</dbReference>
<dbReference type="InterPro" id="IPR031705">
    <property type="entry name" value="Glyco_hydro_36_C"/>
</dbReference>
<accession>A0ABQ5JJC4</accession>
<dbReference type="InterPro" id="IPR050985">
    <property type="entry name" value="Alpha-glycosidase_related"/>
</dbReference>
<dbReference type="InterPro" id="IPR031704">
    <property type="entry name" value="Glyco_hydro_36_N"/>
</dbReference>
<keyword evidence="5 6" id="KW-0326">Glycosidase</keyword>
<dbReference type="RefSeq" id="WP_244055314.1">
    <property type="nucleotide sequence ID" value="NZ_BQXH01000010.1"/>
</dbReference>
<dbReference type="Proteomes" id="UP001055149">
    <property type="component" value="Unassembled WGS sequence"/>
</dbReference>
<dbReference type="Gene3D" id="2.60.40.1180">
    <property type="entry name" value="Golgi alpha-mannosidase II"/>
    <property type="match status" value="1"/>
</dbReference>
<feature type="domain" description="Glycosyl hydrolase family 36 C-terminal" evidence="7">
    <location>
        <begin position="657"/>
        <end position="733"/>
    </location>
</feature>
<sequence>MGKTSAKSSLIEVSSQPLTFHLHNSQVSYVLGVENEKILAHHYYGKAVEHYSNLRRYPRLMRHFAPSPEEIETRDFSLSTLPQEFPGAGGADYREPGIVVQFPNGSRTVNFTYDSYTITAGKPQLTGLPATFAQEDEAQTLTVKLVENDAHLELDLSYTIFRDLPVITRSSRVKNLTDQPVQIERLVSFSLDSPDNELNLLQLNGRYAQERNVTIEPLNTGIKILDSKRRASGHTQNPFCALVDPHTTEFSGEVFGFALIYSGSHKSVIQMDGYNQVRVQMGINDQNFEWWLEPQQSFQSPEAVLVYSDHGLNAMSQSLHDLFLNNLMKSKYAHQTRPILLNNWEATYFNFDEKKLQEIISSSHELGIEMFVLDDGWFGERDAANSSLGDWVVDRKKLPNGLKPLSDYCHQLDMKFGLWFEPEMISVKSKLYQAHPDWVLEVPGQLRSIDRSQFVLNLGRAEVRAYLLERMSYIIDHAELDYLKWDMNRNLTEVYDAQLSASEQGEVAHRYILGLYALLESLTDKYPEILFESCSGGGGRYDAGMLYYMPQTWTSDNTDAIARLKIQYGTSLVYPVVSMGAHVSAVPNKQTGRMTSLKTRGLVASSGNLGYELNPLDLLENERQEIKLQVKWYQAHRRLIQFGKFYRLQNPFETTRTAWMFVSDDRKEAVAMYFDIFSEASTPLHMLNFVGLEPKQKYSVNGEYTAYGSELMQIGIYPLLQNEGDFASAVFELKAVEE</sequence>
<evidence type="ECO:0000313" key="10">
    <source>
        <dbReference type="Proteomes" id="UP001055149"/>
    </source>
</evidence>
<feature type="domain" description="Glycosyl hydrolase family 36 N-terminal" evidence="8">
    <location>
        <begin position="39"/>
        <end position="292"/>
    </location>
</feature>
<comment type="caution">
    <text evidence="9">The sequence shown here is derived from an EMBL/GenBank/DDBJ whole genome shotgun (WGS) entry which is preliminary data.</text>
</comment>
<comment type="catalytic activity">
    <reaction evidence="1 6">
        <text>Hydrolysis of terminal, non-reducing alpha-D-galactose residues in alpha-D-galactosides, including galactose oligosaccharides, galactomannans and galactolipids.</text>
        <dbReference type="EC" id="3.2.1.22"/>
    </reaction>
</comment>
<evidence type="ECO:0000259" key="7">
    <source>
        <dbReference type="Pfam" id="PF16874"/>
    </source>
</evidence>
<proteinExistence type="inferred from homology"/>
<protein>
    <recommendedName>
        <fullName evidence="3 6">Alpha-galactosidase</fullName>
        <ecNumber evidence="3 6">3.2.1.22</ecNumber>
    </recommendedName>
</protein>
<dbReference type="InterPro" id="IPR013785">
    <property type="entry name" value="Aldolase_TIM"/>
</dbReference>
<dbReference type="EMBL" id="BQXH01000010">
    <property type="protein sequence ID" value="GKS81577.1"/>
    <property type="molecule type" value="Genomic_DNA"/>
</dbReference>